<dbReference type="EMBL" id="BAABRN010000086">
    <property type="protein sequence ID" value="GAA5504081.1"/>
    <property type="molecule type" value="Genomic_DNA"/>
</dbReference>
<proteinExistence type="predicted"/>
<evidence type="ECO:0000313" key="2">
    <source>
        <dbReference type="EMBL" id="GAA5504081.1"/>
    </source>
</evidence>
<dbReference type="InterPro" id="IPR012337">
    <property type="entry name" value="RNaseH-like_sf"/>
</dbReference>
<name>A0ABP9VHF8_9DEIO</name>
<dbReference type="InterPro" id="IPR002559">
    <property type="entry name" value="Transposase_11"/>
</dbReference>
<keyword evidence="3" id="KW-1185">Reference proteome</keyword>
<evidence type="ECO:0000313" key="3">
    <source>
        <dbReference type="Proteomes" id="UP001458946"/>
    </source>
</evidence>
<organism evidence="2 3">
    <name type="scientific">Deinococcus xinjiangensis</name>
    <dbReference type="NCBI Taxonomy" id="457454"/>
    <lineage>
        <taxon>Bacteria</taxon>
        <taxon>Thermotogati</taxon>
        <taxon>Deinococcota</taxon>
        <taxon>Deinococci</taxon>
        <taxon>Deinococcales</taxon>
        <taxon>Deinococcaceae</taxon>
        <taxon>Deinococcus</taxon>
    </lineage>
</organism>
<protein>
    <submittedName>
        <fullName evidence="2">IS701 family transposase ISDge5</fullName>
    </submittedName>
</protein>
<sequence>MSLQQSLRERGSILTAQLVAVPATSYQQRSLKAALHHFLDTGTKKALHRVETVSASAVSRLLNEYDWDTAACWSMLSQAQWELLLVAAKGKPRPLLRLSVDLTSLEKTGLQLPFVRVYNKVHGIHLVVLFAEFDALKFPLGYRIYKGSHTPTPVTLALEMLKAVPDAIRKRFKIRVLADSGFEAAVFLDEVRQLGFEFVVGVRATRRTLHPGVVTVADCPHGGYLELKNWPYDTLSLGCFDRGDRTFYAVSSELMSGDEVIAEGKKRWGEESFFKEGKHQFGLQQFALRTATGLDRWLLLVFLAWTLTMLFREAGATLEQSALLAVVAVMPVVRVNWLLKLLLKNSELLGQYGYSLRYARCNL</sequence>
<reference evidence="2 3" key="1">
    <citation type="submission" date="2024-02" db="EMBL/GenBank/DDBJ databases">
        <title>Deinococcus xinjiangensis NBRC 107630.</title>
        <authorList>
            <person name="Ichikawa N."/>
            <person name="Katano-Makiyama Y."/>
            <person name="Hidaka K."/>
        </authorList>
    </citation>
    <scope>NUCLEOTIDE SEQUENCE [LARGE SCALE GENOMIC DNA]</scope>
    <source>
        <strain evidence="2 3">NBRC 107630</strain>
    </source>
</reference>
<feature type="domain" description="Transposase IS4-like" evidence="1">
    <location>
        <begin position="100"/>
        <end position="307"/>
    </location>
</feature>
<accession>A0ABP9VHF8</accession>
<dbReference type="RefSeq" id="WP_353544047.1">
    <property type="nucleotide sequence ID" value="NZ_BAABRN010000086.1"/>
</dbReference>
<dbReference type="Pfam" id="PF01609">
    <property type="entry name" value="DDE_Tnp_1"/>
    <property type="match status" value="1"/>
</dbReference>
<dbReference type="Proteomes" id="UP001458946">
    <property type="component" value="Unassembled WGS sequence"/>
</dbReference>
<gene>
    <name evidence="2" type="ORF">Dxin01_03849</name>
</gene>
<evidence type="ECO:0000259" key="1">
    <source>
        <dbReference type="Pfam" id="PF01609"/>
    </source>
</evidence>
<comment type="caution">
    <text evidence="2">The sequence shown here is derived from an EMBL/GenBank/DDBJ whole genome shotgun (WGS) entry which is preliminary data.</text>
</comment>
<dbReference type="SUPFAM" id="SSF53098">
    <property type="entry name" value="Ribonuclease H-like"/>
    <property type="match status" value="1"/>
</dbReference>